<feature type="domain" description="Shikimate dehydrogenase substrate binding N-terminal" evidence="10">
    <location>
        <begin position="1"/>
        <end position="70"/>
    </location>
</feature>
<dbReference type="InterPro" id="IPR013708">
    <property type="entry name" value="Shikimate_DH-bd_N"/>
</dbReference>
<evidence type="ECO:0000259" key="10">
    <source>
        <dbReference type="Pfam" id="PF08501"/>
    </source>
</evidence>
<comment type="caution">
    <text evidence="12">The sequence shown here is derived from an EMBL/GenBank/DDBJ whole genome shotgun (WGS) entry which is preliminary data.</text>
</comment>
<evidence type="ECO:0000313" key="12">
    <source>
        <dbReference type="EMBL" id="EET61780.1"/>
    </source>
</evidence>
<keyword evidence="3 12" id="KW-0560">Oxidoreductase</keyword>
<dbReference type="InterPro" id="IPR041121">
    <property type="entry name" value="SDH_C"/>
</dbReference>
<evidence type="ECO:0000256" key="4">
    <source>
        <dbReference type="ARBA" id="ARBA00023141"/>
    </source>
</evidence>
<feature type="domain" description="SDH C-terminal" evidence="11">
    <location>
        <begin position="231"/>
        <end position="258"/>
    </location>
</feature>
<dbReference type="GO" id="GO:0008652">
    <property type="term" value="P:amino acid biosynthetic process"/>
    <property type="evidence" value="ECO:0007669"/>
    <property type="project" value="UniProtKB-KW"/>
</dbReference>
<dbReference type="STRING" id="168384.SAMN05660368_00653"/>
<gene>
    <name evidence="12" type="primary">aroE</name>
    <name evidence="12" type="ORF">BRYFOR_05972</name>
</gene>
<name>C6LBH7_9FIRM</name>
<dbReference type="Proteomes" id="UP000005561">
    <property type="component" value="Unassembled WGS sequence"/>
</dbReference>
<dbReference type="GO" id="GO:0009423">
    <property type="term" value="P:chorismate biosynthetic process"/>
    <property type="evidence" value="ECO:0007669"/>
    <property type="project" value="TreeGrafter"/>
</dbReference>
<dbReference type="GO" id="GO:0019632">
    <property type="term" value="P:shikimate metabolic process"/>
    <property type="evidence" value="ECO:0007669"/>
    <property type="project" value="TreeGrafter"/>
</dbReference>
<keyword evidence="4" id="KW-0057">Aromatic amino acid biosynthesis</keyword>
<comment type="pathway">
    <text evidence="1">Metabolic intermediate biosynthesis; chorismate biosynthesis; chorismate from D-erythrose 4-phosphate and phosphoenolpyruvate: step 4/7.</text>
</comment>
<dbReference type="SUPFAM" id="SSF51735">
    <property type="entry name" value="NAD(P)-binding Rossmann-fold domains"/>
    <property type="match status" value="1"/>
</dbReference>
<dbReference type="Gene3D" id="3.40.50.720">
    <property type="entry name" value="NAD(P)-binding Rossmann-like Domain"/>
    <property type="match status" value="1"/>
</dbReference>
<evidence type="ECO:0000256" key="1">
    <source>
        <dbReference type="ARBA" id="ARBA00004871"/>
    </source>
</evidence>
<evidence type="ECO:0000256" key="6">
    <source>
        <dbReference type="ARBA" id="ARBA00052329"/>
    </source>
</evidence>
<evidence type="ECO:0000256" key="2">
    <source>
        <dbReference type="ARBA" id="ARBA00022605"/>
    </source>
</evidence>
<dbReference type="GO" id="GO:0030266">
    <property type="term" value="F:quinate 3-dehydrogenase (NAD+) activity"/>
    <property type="evidence" value="ECO:0007669"/>
    <property type="project" value="UniProtKB-EC"/>
</dbReference>
<proteinExistence type="predicted"/>
<evidence type="ECO:0000313" key="13">
    <source>
        <dbReference type="Proteomes" id="UP000005561"/>
    </source>
</evidence>
<keyword evidence="13" id="KW-1185">Reference proteome</keyword>
<dbReference type="EMBL" id="ACCL02000004">
    <property type="protein sequence ID" value="EET61780.1"/>
    <property type="molecule type" value="Genomic_DNA"/>
</dbReference>
<evidence type="ECO:0000259" key="11">
    <source>
        <dbReference type="Pfam" id="PF18317"/>
    </source>
</evidence>
<dbReference type="Pfam" id="PF18317">
    <property type="entry name" value="SDH_C"/>
    <property type="match status" value="1"/>
</dbReference>
<dbReference type="PANTHER" id="PTHR21089">
    <property type="entry name" value="SHIKIMATE DEHYDROGENASE"/>
    <property type="match status" value="1"/>
</dbReference>
<dbReference type="eggNOG" id="COG0169">
    <property type="taxonomic scope" value="Bacteria"/>
</dbReference>
<comment type="pathway">
    <text evidence="7">Aromatic compound metabolism; 3,4-dihydroxybenzoate biosynthesis; 3-dehydroquinate from D-quinate (NAD(+) route).</text>
</comment>
<dbReference type="Pfam" id="PF08501">
    <property type="entry name" value="Shikimate_dh_N"/>
    <property type="match status" value="1"/>
</dbReference>
<organism evidence="12 13">
    <name type="scientific">Marvinbryantia formatexigens DSM 14469</name>
    <dbReference type="NCBI Taxonomy" id="478749"/>
    <lineage>
        <taxon>Bacteria</taxon>
        <taxon>Bacillati</taxon>
        <taxon>Bacillota</taxon>
        <taxon>Clostridia</taxon>
        <taxon>Lachnospirales</taxon>
        <taxon>Lachnospiraceae</taxon>
        <taxon>Marvinbryantia</taxon>
    </lineage>
</organism>
<dbReference type="GO" id="GO:0004764">
    <property type="term" value="F:shikimate 3-dehydrogenase (NADP+) activity"/>
    <property type="evidence" value="ECO:0007669"/>
    <property type="project" value="InterPro"/>
</dbReference>
<comment type="catalytic activity">
    <reaction evidence="5">
        <text>L-quinate + NAD(+) = 3-dehydroquinate + NADH + H(+)</text>
        <dbReference type="Rhea" id="RHEA:22364"/>
        <dbReference type="ChEBI" id="CHEBI:15378"/>
        <dbReference type="ChEBI" id="CHEBI:29751"/>
        <dbReference type="ChEBI" id="CHEBI:32364"/>
        <dbReference type="ChEBI" id="CHEBI:57540"/>
        <dbReference type="ChEBI" id="CHEBI:57945"/>
        <dbReference type="EC" id="1.1.1.24"/>
    </reaction>
</comment>
<dbReference type="FunFam" id="3.40.50.720:FF:000086">
    <property type="entry name" value="Quinate/shikimate dehydrogenase"/>
    <property type="match status" value="1"/>
</dbReference>
<accession>C6LBH7</accession>
<evidence type="ECO:0000256" key="5">
    <source>
        <dbReference type="ARBA" id="ARBA00051639"/>
    </source>
</evidence>
<dbReference type="InterPro" id="IPR046346">
    <property type="entry name" value="Aminoacid_DH-like_N_sf"/>
</dbReference>
<dbReference type="CDD" id="cd01065">
    <property type="entry name" value="NAD_bind_Shikimate_DH"/>
    <property type="match status" value="1"/>
</dbReference>
<protein>
    <recommendedName>
        <fullName evidence="9">Quinate/shikimate dehydrogenase (NAD(+))</fullName>
        <ecNumber evidence="8">1.1.1.24</ecNumber>
    </recommendedName>
</protein>
<dbReference type="PANTHER" id="PTHR21089:SF1">
    <property type="entry name" value="BIFUNCTIONAL 3-DEHYDROQUINATE DEHYDRATASE_SHIKIMATE DEHYDROGENASE, CHLOROPLASTIC"/>
    <property type="match status" value="1"/>
</dbReference>
<evidence type="ECO:0000256" key="3">
    <source>
        <dbReference type="ARBA" id="ARBA00023002"/>
    </source>
</evidence>
<dbReference type="GO" id="GO:0009073">
    <property type="term" value="P:aromatic amino acid family biosynthetic process"/>
    <property type="evidence" value="ECO:0007669"/>
    <property type="project" value="UniProtKB-KW"/>
</dbReference>
<evidence type="ECO:0000256" key="9">
    <source>
        <dbReference type="ARBA" id="ARBA00071605"/>
    </source>
</evidence>
<evidence type="ECO:0000256" key="8">
    <source>
        <dbReference type="ARBA" id="ARBA00066605"/>
    </source>
</evidence>
<dbReference type="Gene3D" id="3.40.50.10860">
    <property type="entry name" value="Leucine Dehydrogenase, chain A, domain 1"/>
    <property type="match status" value="1"/>
</dbReference>
<reference evidence="12" key="1">
    <citation type="submission" date="2009-07" db="EMBL/GenBank/DDBJ databases">
        <authorList>
            <person name="Weinstock G."/>
            <person name="Sodergren E."/>
            <person name="Clifton S."/>
            <person name="Fulton L."/>
            <person name="Fulton B."/>
            <person name="Courtney L."/>
            <person name="Fronick C."/>
            <person name="Harrison M."/>
            <person name="Strong C."/>
            <person name="Farmer C."/>
            <person name="Delahaunty K."/>
            <person name="Markovic C."/>
            <person name="Hall O."/>
            <person name="Minx P."/>
            <person name="Tomlinson C."/>
            <person name="Mitreva M."/>
            <person name="Nelson J."/>
            <person name="Hou S."/>
            <person name="Wollam A."/>
            <person name="Pepin K.H."/>
            <person name="Johnson M."/>
            <person name="Bhonagiri V."/>
            <person name="Nash W.E."/>
            <person name="Warren W."/>
            <person name="Chinwalla A."/>
            <person name="Mardis E.R."/>
            <person name="Wilson R.K."/>
        </authorList>
    </citation>
    <scope>NUCLEOTIDE SEQUENCE [LARGE SCALE GENOMIC DNA]</scope>
    <source>
        <strain evidence="12">DSM 14469</strain>
    </source>
</reference>
<dbReference type="SUPFAM" id="SSF53223">
    <property type="entry name" value="Aminoacid dehydrogenase-like, N-terminal domain"/>
    <property type="match status" value="1"/>
</dbReference>
<comment type="catalytic activity">
    <reaction evidence="6">
        <text>shikimate + NAD(+) = 3-dehydroshikimate + NADH + H(+)</text>
        <dbReference type="Rhea" id="RHEA:17741"/>
        <dbReference type="ChEBI" id="CHEBI:15378"/>
        <dbReference type="ChEBI" id="CHEBI:16630"/>
        <dbReference type="ChEBI" id="CHEBI:36208"/>
        <dbReference type="ChEBI" id="CHEBI:57540"/>
        <dbReference type="ChEBI" id="CHEBI:57945"/>
    </reaction>
</comment>
<dbReference type="InterPro" id="IPR036291">
    <property type="entry name" value="NAD(P)-bd_dom_sf"/>
</dbReference>
<keyword evidence="2" id="KW-0028">Amino-acid biosynthesis</keyword>
<dbReference type="EC" id="1.1.1.24" evidence="8"/>
<sequence>MHNKAFQLLGLDYAYLCFEAKEADMEEAIKSLKFLNARGFNCTMPVKIRMCELADRLSPAAEIIGAVNTVVIEDGVLTGHNTDGIGYMAALREASVDVIGKKMVLLGGGGAATAIAVQAALDGVSQLSLFNRRGRSWQRAQKLADTLNDRTGCRVSLFDIADSSTLKKELADSYLLTNATPVGMAPDTGVSPVPDVTMLHEELIVSDVIYNPRRTKLMEDAQSRGCRTCNGLYMLLYQGAEAFRLWTGCDMPVEEIKAEFFC</sequence>
<evidence type="ECO:0000256" key="7">
    <source>
        <dbReference type="ARBA" id="ARBA00060613"/>
    </source>
</evidence>
<dbReference type="GO" id="GO:0052734">
    <property type="term" value="F:shikimate 3-dehydrogenase (NAD+) activity"/>
    <property type="evidence" value="ECO:0007669"/>
    <property type="project" value="RHEA"/>
</dbReference>
<dbReference type="InterPro" id="IPR022893">
    <property type="entry name" value="Shikimate_DH_fam"/>
</dbReference>
<dbReference type="AlphaFoldDB" id="C6LBH7"/>